<dbReference type="EMBL" id="PKPP01003786">
    <property type="protein sequence ID" value="PWA67687.1"/>
    <property type="molecule type" value="Genomic_DNA"/>
</dbReference>
<feature type="region of interest" description="Disordered" evidence="1">
    <location>
        <begin position="205"/>
        <end position="271"/>
    </location>
</feature>
<dbReference type="AlphaFoldDB" id="A0A2U1N2I7"/>
<organism evidence="2 3">
    <name type="scientific">Artemisia annua</name>
    <name type="common">Sweet wormwood</name>
    <dbReference type="NCBI Taxonomy" id="35608"/>
    <lineage>
        <taxon>Eukaryota</taxon>
        <taxon>Viridiplantae</taxon>
        <taxon>Streptophyta</taxon>
        <taxon>Embryophyta</taxon>
        <taxon>Tracheophyta</taxon>
        <taxon>Spermatophyta</taxon>
        <taxon>Magnoliopsida</taxon>
        <taxon>eudicotyledons</taxon>
        <taxon>Gunneridae</taxon>
        <taxon>Pentapetalae</taxon>
        <taxon>asterids</taxon>
        <taxon>campanulids</taxon>
        <taxon>Asterales</taxon>
        <taxon>Asteraceae</taxon>
        <taxon>Asteroideae</taxon>
        <taxon>Anthemideae</taxon>
        <taxon>Artemisiinae</taxon>
        <taxon>Artemisia</taxon>
    </lineage>
</organism>
<protein>
    <submittedName>
        <fullName evidence="2">Zinc knuckle CX2CX4HX4C</fullName>
    </submittedName>
</protein>
<sequence>MEDKSVGDNGEGVKSGDQEGISDDITKVDATDGADQFDNQCMTPMANCVVPETVNDLDNNSKFVEKSVSYAYKLNNHKEPFDNKLFQIPTVLNENGHEFVIFDEEIISEEVWCTKGLSALASKIGKPLIMGAMTSRMCNQGVGRLGFARVLVEVNACKGLEEYIDVLYKSREDGRQFVKKVKVEYDWKQPDQVEKLQKDEEGFTQANAKKVNHKKDQRNVPPQKPKEKITNPQKMYKPVAKPVEKQSVSTNNTSEHNKTTHGSQKRTWNVNDEVVQAVRNTANRYSVLES</sequence>
<evidence type="ECO:0000256" key="1">
    <source>
        <dbReference type="SAM" id="MobiDB-lite"/>
    </source>
</evidence>
<comment type="caution">
    <text evidence="2">The sequence shown here is derived from an EMBL/GenBank/DDBJ whole genome shotgun (WGS) entry which is preliminary data.</text>
</comment>
<evidence type="ECO:0000313" key="2">
    <source>
        <dbReference type="EMBL" id="PWA67687.1"/>
    </source>
</evidence>
<name>A0A2U1N2I7_ARTAN</name>
<accession>A0A2U1N2I7</accession>
<dbReference type="Proteomes" id="UP000245207">
    <property type="component" value="Unassembled WGS sequence"/>
</dbReference>
<proteinExistence type="predicted"/>
<dbReference type="OrthoDB" id="1939300at2759"/>
<gene>
    <name evidence="2" type="ORF">CTI12_AA315370</name>
</gene>
<feature type="compositionally biased region" description="Polar residues" evidence="1">
    <location>
        <begin position="246"/>
        <end position="270"/>
    </location>
</feature>
<feature type="region of interest" description="Disordered" evidence="1">
    <location>
        <begin position="1"/>
        <end position="24"/>
    </location>
</feature>
<keyword evidence="3" id="KW-1185">Reference proteome</keyword>
<reference evidence="2 3" key="1">
    <citation type="journal article" date="2018" name="Mol. Plant">
        <title>The genome of Artemisia annua provides insight into the evolution of Asteraceae family and artemisinin biosynthesis.</title>
        <authorList>
            <person name="Shen Q."/>
            <person name="Zhang L."/>
            <person name="Liao Z."/>
            <person name="Wang S."/>
            <person name="Yan T."/>
            <person name="Shi P."/>
            <person name="Liu M."/>
            <person name="Fu X."/>
            <person name="Pan Q."/>
            <person name="Wang Y."/>
            <person name="Lv Z."/>
            <person name="Lu X."/>
            <person name="Zhang F."/>
            <person name="Jiang W."/>
            <person name="Ma Y."/>
            <person name="Chen M."/>
            <person name="Hao X."/>
            <person name="Li L."/>
            <person name="Tang Y."/>
            <person name="Lv G."/>
            <person name="Zhou Y."/>
            <person name="Sun X."/>
            <person name="Brodelius P.E."/>
            <person name="Rose J.K.C."/>
            <person name="Tang K."/>
        </authorList>
    </citation>
    <scope>NUCLEOTIDE SEQUENCE [LARGE SCALE GENOMIC DNA]</scope>
    <source>
        <strain evidence="3">cv. Huhao1</strain>
        <tissue evidence="2">Leaf</tissue>
    </source>
</reference>
<evidence type="ECO:0000313" key="3">
    <source>
        <dbReference type="Proteomes" id="UP000245207"/>
    </source>
</evidence>